<feature type="transmembrane region" description="Helical" evidence="6">
    <location>
        <begin position="726"/>
        <end position="742"/>
    </location>
</feature>
<proteinExistence type="predicted"/>
<feature type="region of interest" description="Disordered" evidence="5">
    <location>
        <begin position="1"/>
        <end position="24"/>
    </location>
</feature>
<dbReference type="InterPro" id="IPR052430">
    <property type="entry name" value="IVT-Associated"/>
</dbReference>
<evidence type="ECO:0000259" key="7">
    <source>
        <dbReference type="Pfam" id="PF10334"/>
    </source>
</evidence>
<feature type="transmembrane region" description="Helical" evidence="6">
    <location>
        <begin position="817"/>
        <end position="835"/>
    </location>
</feature>
<dbReference type="InterPro" id="IPR023214">
    <property type="entry name" value="HAD_sf"/>
</dbReference>
<feature type="region of interest" description="Disordered" evidence="5">
    <location>
        <begin position="1164"/>
        <end position="1195"/>
    </location>
</feature>
<dbReference type="InterPro" id="IPR036412">
    <property type="entry name" value="HAD-like_sf"/>
</dbReference>
<dbReference type="SUPFAM" id="SSF56784">
    <property type="entry name" value="HAD-like"/>
    <property type="match status" value="1"/>
</dbReference>
<keyword evidence="4 6" id="KW-0472">Membrane</keyword>
<feature type="domain" description="Integral membrane bound transporter" evidence="8">
    <location>
        <begin position="695"/>
        <end position="830"/>
    </location>
</feature>
<feature type="transmembrane region" description="Helical" evidence="6">
    <location>
        <begin position="216"/>
        <end position="235"/>
    </location>
</feature>
<feature type="compositionally biased region" description="Polar residues" evidence="5">
    <location>
        <begin position="618"/>
        <end position="632"/>
    </location>
</feature>
<evidence type="ECO:0000256" key="5">
    <source>
        <dbReference type="SAM" id="MobiDB-lite"/>
    </source>
</evidence>
<feature type="compositionally biased region" description="Basic and acidic residues" evidence="5">
    <location>
        <begin position="1164"/>
        <end position="1182"/>
    </location>
</feature>
<dbReference type="GO" id="GO:0016020">
    <property type="term" value="C:membrane"/>
    <property type="evidence" value="ECO:0007669"/>
    <property type="project" value="UniProtKB-SubCell"/>
</dbReference>
<reference evidence="9 10" key="1">
    <citation type="submission" date="2016-10" db="EMBL/GenBank/DDBJ databases">
        <title>Proteomics and genomics reveal pathogen-plant mechanisms compatible with a hemibiotrophic lifestyle of Diplodia corticola.</title>
        <authorList>
            <person name="Fernandes I."/>
            <person name="De Jonge R."/>
            <person name="Van De Peer Y."/>
            <person name="Devreese B."/>
            <person name="Alves A."/>
            <person name="Esteves A.C."/>
        </authorList>
    </citation>
    <scope>NUCLEOTIDE SEQUENCE [LARGE SCALE GENOMIC DNA]</scope>
    <source>
        <strain evidence="9 10">CBS 112549</strain>
    </source>
</reference>
<evidence type="ECO:0000256" key="6">
    <source>
        <dbReference type="SAM" id="Phobius"/>
    </source>
</evidence>
<evidence type="ECO:0000256" key="3">
    <source>
        <dbReference type="ARBA" id="ARBA00022989"/>
    </source>
</evidence>
<feature type="region of interest" description="Disordered" evidence="5">
    <location>
        <begin position="607"/>
        <end position="646"/>
    </location>
</feature>
<dbReference type="GeneID" id="31019693"/>
<feature type="transmembrane region" description="Helical" evidence="6">
    <location>
        <begin position="748"/>
        <end position="766"/>
    </location>
</feature>
<accession>A0A1J9RX13</accession>
<evidence type="ECO:0000259" key="8">
    <source>
        <dbReference type="Pfam" id="PF13515"/>
    </source>
</evidence>
<keyword evidence="2 6" id="KW-0812">Transmembrane</keyword>
<feature type="transmembrane region" description="Helical" evidence="6">
    <location>
        <begin position="188"/>
        <end position="209"/>
    </location>
</feature>
<gene>
    <name evidence="9" type="ORF">BKCO1_800087</name>
</gene>
<evidence type="ECO:0000313" key="10">
    <source>
        <dbReference type="Proteomes" id="UP000183809"/>
    </source>
</evidence>
<feature type="region of interest" description="Disordered" evidence="5">
    <location>
        <begin position="45"/>
        <end position="66"/>
    </location>
</feature>
<dbReference type="Pfam" id="PF10334">
    <property type="entry name" value="BRE4"/>
    <property type="match status" value="1"/>
</dbReference>
<dbReference type="Gene3D" id="3.40.50.1000">
    <property type="entry name" value="HAD superfamily/HAD-like"/>
    <property type="match status" value="1"/>
</dbReference>
<dbReference type="InterPro" id="IPR049453">
    <property type="entry name" value="Memb_transporter_dom"/>
</dbReference>
<feature type="transmembrane region" description="Helical" evidence="6">
    <location>
        <begin position="255"/>
        <end position="275"/>
    </location>
</feature>
<feature type="compositionally biased region" description="Low complexity" evidence="5">
    <location>
        <begin position="1"/>
        <end position="18"/>
    </location>
</feature>
<evidence type="ECO:0000313" key="9">
    <source>
        <dbReference type="EMBL" id="OJD37179.1"/>
    </source>
</evidence>
<dbReference type="GO" id="GO:0005840">
    <property type="term" value="C:ribosome"/>
    <property type="evidence" value="ECO:0007669"/>
    <property type="project" value="UniProtKB-KW"/>
</dbReference>
<dbReference type="Pfam" id="PF00702">
    <property type="entry name" value="Hydrolase"/>
    <property type="match status" value="1"/>
</dbReference>
<dbReference type="RefSeq" id="XP_020133420.1">
    <property type="nucleotide sequence ID" value="XM_020279430.1"/>
</dbReference>
<feature type="transmembrane region" description="Helical" evidence="6">
    <location>
        <begin position="109"/>
        <end position="128"/>
    </location>
</feature>
<dbReference type="PANTHER" id="PTHR47804">
    <property type="entry name" value="60S RIBOSOMAL PROTEIN L19"/>
    <property type="match status" value="1"/>
</dbReference>
<name>A0A1J9RX13_9PEZI</name>
<dbReference type="PANTHER" id="PTHR47804:SF1">
    <property type="entry name" value="DUF2421 DOMAIN-CONTAINING PROTEIN"/>
    <property type="match status" value="1"/>
</dbReference>
<evidence type="ECO:0000256" key="4">
    <source>
        <dbReference type="ARBA" id="ARBA00023136"/>
    </source>
</evidence>
<feature type="transmembrane region" description="Helical" evidence="6">
    <location>
        <begin position="671"/>
        <end position="688"/>
    </location>
</feature>
<dbReference type="InterPro" id="IPR023198">
    <property type="entry name" value="PGP-like_dom2"/>
</dbReference>
<comment type="subcellular location">
    <subcellularLocation>
        <location evidence="1">Membrane</location>
        <topology evidence="1">Multi-pass membrane protein</topology>
    </subcellularLocation>
</comment>
<feature type="transmembrane region" description="Helical" evidence="6">
    <location>
        <begin position="700"/>
        <end position="719"/>
    </location>
</feature>
<dbReference type="EMBL" id="MNUE01000008">
    <property type="protein sequence ID" value="OJD37179.1"/>
    <property type="molecule type" value="Genomic_DNA"/>
</dbReference>
<keyword evidence="3 6" id="KW-1133">Transmembrane helix</keyword>
<dbReference type="Gene3D" id="1.10.150.240">
    <property type="entry name" value="Putative phosphatase, domain 2"/>
    <property type="match status" value="1"/>
</dbReference>
<keyword evidence="10" id="KW-1185">Reference proteome</keyword>
<feature type="compositionally biased region" description="Basic and acidic residues" evidence="5">
    <location>
        <begin position="607"/>
        <end position="617"/>
    </location>
</feature>
<feature type="transmembrane region" description="Helical" evidence="6">
    <location>
        <begin position="156"/>
        <end position="182"/>
    </location>
</feature>
<protein>
    <submittedName>
        <fullName evidence="9">Ribosomal protein l19</fullName>
    </submittedName>
</protein>
<feature type="domain" description="DUF2421" evidence="7">
    <location>
        <begin position="880"/>
        <end position="984"/>
    </location>
</feature>
<dbReference type="Proteomes" id="UP000183809">
    <property type="component" value="Unassembled WGS sequence"/>
</dbReference>
<dbReference type="STRING" id="236234.A0A1J9RX13"/>
<dbReference type="Pfam" id="PF13515">
    <property type="entry name" value="FUSC_2"/>
    <property type="match status" value="1"/>
</dbReference>
<keyword evidence="9" id="KW-0689">Ribosomal protein</keyword>
<dbReference type="OrthoDB" id="68611at2759"/>
<evidence type="ECO:0000256" key="1">
    <source>
        <dbReference type="ARBA" id="ARBA00004141"/>
    </source>
</evidence>
<dbReference type="InterPro" id="IPR018820">
    <property type="entry name" value="BRE4-related_DUF2421"/>
</dbReference>
<feature type="region of interest" description="Disordered" evidence="5">
    <location>
        <begin position="1337"/>
        <end position="1358"/>
    </location>
</feature>
<sequence length="1358" mass="148361">MNGDSQSQSQSHSQPSVSARRFLRPKLRQATLILPKTGERVRRTFTLRSPDPESADDANDTTPLLGGNAAARARHQGPVARTLGKARNGSKKAYSFVTSPLGINLLKCSIAYVLGSLATFVPVLSNFLGRNDGKHMVATITVYFHPARSAGSMIEAFLLAIMAFLYATAISFASMGVSMAFAEAHLLVIGHAIVLIIFCGGGLGLIGWVKQRLGNPLVNVACSLASLALITVLTKEGAVQAATFSYNKIVQVLKMVFMGITATTAVSLIINPVSARNNLRNDMRKATDVLSDMLTTITHSFLLGAEEELKQPEYIQALSKFKSTFSSMTKNLGEAKMEHYVLGTENQYHTETRLVKCMERLARNIGGLRGAALTQFSLISKPLGDGTSPSMTRNNSIEALSRVNSGDFASYFNRQPSHSNLSSVSASGLAAIEEAGEENSDAGSRALSPTTTPGAISAIATAETPADIFTMFISYLGPSLKSLAFTLKEVLDELPYGPAPDYTIAVNSNFRSSLVQARDLFVKARTEALDAVYDNRGLSKSKPIEVLADYEEVAASCGYFSSALQDCAEEMVVYLDVLEELKQDVERSPRKRTWNWLKFWCMQKISGSDESRPDTPDFKNQNNAGGLSQDVQISRRPSHPAQAAKMPRRKARLLYRIYRSSAFLRREDIKYAIKVAIGAILYAMWSFIPETRPTYSHWRGEWGLLSYMLVCSMTIGASNTTGYQRFSGTCLGAVFAIVSWLAAQENPFVLGFFGWAVSLLCFYIIVGKGKGPMGRFILLTYNLSALYAYSLSVKDDEDDDDEGGASPEIFEIAKHRVVAVMVGCLWGIVITRLVWPISARQKIKDGICVLWLRMALIWKRDPLSMLLDGVSASSLADIRESIKLQRFLNHLEALRKAAASEFEMSGPFPSKVYGNLFQTTGRILDAFHAVNVVISKDLKASPGEQALLRYTRDERTQLSSRISHLFSVMASSMKLEYPLNDALPNIEHTRDRLLARIFDFRKNGDPDDIATDDDYELLYAYALVTGQIADDIASLGQDIEQLYGVLNEENLKLHHRQLLPLEASNVYLLSGLFKAMSSASSPSFDPTKIRALLFDVFGTCVDWRSTVTTALHDQARTTLSDPTASLATAVRLRATDLTWDDWARFAQEWRNEYKTFVRGAAKALEESEKQEQEKKAKSSRSGEEEEGEAAAAAAAASRTGLPSFKTVDQHHLDSLTDLLDRWHLAGLWTPHQVRRLSLAWHYLAPWPDAPTGIQALNAIPVPVATGGSSTNLITATLSNGNAALLADLARHARLPFTHVFSAHDDFAAYKPHPRTYLGAAARLGLRPDEVAEVFGGGGGGGGGGAAAAAAAGEGRGGE</sequence>
<comment type="caution">
    <text evidence="9">The sequence shown here is derived from an EMBL/GenBank/DDBJ whole genome shotgun (WGS) entry which is preliminary data.</text>
</comment>
<keyword evidence="9" id="KW-0687">Ribonucleoprotein</keyword>
<evidence type="ECO:0000256" key="2">
    <source>
        <dbReference type="ARBA" id="ARBA00022692"/>
    </source>
</evidence>
<organism evidence="9 10">
    <name type="scientific">Diplodia corticola</name>
    <dbReference type="NCBI Taxonomy" id="236234"/>
    <lineage>
        <taxon>Eukaryota</taxon>
        <taxon>Fungi</taxon>
        <taxon>Dikarya</taxon>
        <taxon>Ascomycota</taxon>
        <taxon>Pezizomycotina</taxon>
        <taxon>Dothideomycetes</taxon>
        <taxon>Dothideomycetes incertae sedis</taxon>
        <taxon>Botryosphaeriales</taxon>
        <taxon>Botryosphaeriaceae</taxon>
        <taxon>Diplodia</taxon>
    </lineage>
</organism>